<sequence length="386" mass="42698">MRLLASRSSFGNRIAGFTFGLLLLLIAVGAAAETEVDNKSGPPPIRQLPRENLLLFQDADGQVQPVKTKADWELRKQKTLQSMTALIGAPPSDERRCPLDVKVESETDMGSYVRRRITFQSESGCRTPAFLLIPQGALQESAGKFPAVLALHPTHSQGPKEMVGLGESRERMYAKELAERGYVVIAPYYPTLGGYQPDLKQLGWESGTMKSIWDNSRCLDLLDSLPYVQSGKYAAIGHSLGGHNSVFIATFDPRIAAVISCCGLDSFVDYKAGDPGNWEHGRGWCQDRYVPKLAAYQGRLQEIPFDFYELVAMLAPRPTMIIAPLRDSNFQPDSVDRIAAAARPVFGLHGAADNLQVVHPDTEHTFPMEMHEPAYRLIDRVLKPKS</sequence>
<evidence type="ECO:0000313" key="6">
    <source>
        <dbReference type="Proteomes" id="UP000004358"/>
    </source>
</evidence>
<comment type="caution">
    <text evidence="5">The sequence shown here is derived from an EMBL/GenBank/DDBJ whole genome shotgun (WGS) entry which is preliminary data.</text>
</comment>
<keyword evidence="2" id="KW-0732">Signal</keyword>
<evidence type="ECO:0000256" key="2">
    <source>
        <dbReference type="ARBA" id="ARBA00022729"/>
    </source>
</evidence>
<organism evidence="5 6">
    <name type="scientific">Blastopirellula marina DSM 3645</name>
    <dbReference type="NCBI Taxonomy" id="314230"/>
    <lineage>
        <taxon>Bacteria</taxon>
        <taxon>Pseudomonadati</taxon>
        <taxon>Planctomycetota</taxon>
        <taxon>Planctomycetia</taxon>
        <taxon>Pirellulales</taxon>
        <taxon>Pirellulaceae</taxon>
        <taxon>Blastopirellula</taxon>
    </lineage>
</organism>
<keyword evidence="1" id="KW-0719">Serine esterase</keyword>
<keyword evidence="3" id="KW-0378">Hydrolase</keyword>
<proteinExistence type="predicted"/>
<accession>A4A1Y2</accession>
<dbReference type="RefSeq" id="WP_002654417.1">
    <property type="nucleotide sequence ID" value="NZ_CH672377.1"/>
</dbReference>
<dbReference type="GO" id="GO:0052689">
    <property type="term" value="F:carboxylic ester hydrolase activity"/>
    <property type="evidence" value="ECO:0007669"/>
    <property type="project" value="UniProtKB-KW"/>
</dbReference>
<dbReference type="Pfam" id="PF22244">
    <property type="entry name" value="GCE_fung"/>
    <property type="match status" value="1"/>
</dbReference>
<dbReference type="EMBL" id="AANZ01000039">
    <property type="protein sequence ID" value="EAQ77216.1"/>
    <property type="molecule type" value="Genomic_DNA"/>
</dbReference>
<protein>
    <recommendedName>
        <fullName evidence="4">4-O-methyl-glucuronoyl methylesterase-like domain-containing protein</fullName>
    </recommendedName>
</protein>
<dbReference type="InterPro" id="IPR054579">
    <property type="entry name" value="GCE-like_dom"/>
</dbReference>
<dbReference type="Proteomes" id="UP000004358">
    <property type="component" value="Unassembled WGS sequence"/>
</dbReference>
<dbReference type="HOGENOM" id="CLU_056134_0_0_0"/>
<dbReference type="SUPFAM" id="SSF53474">
    <property type="entry name" value="alpha/beta-Hydrolases"/>
    <property type="match status" value="1"/>
</dbReference>
<dbReference type="InterPro" id="IPR029058">
    <property type="entry name" value="AB_hydrolase_fold"/>
</dbReference>
<dbReference type="PANTHER" id="PTHR22946">
    <property type="entry name" value="DIENELACTONE HYDROLASE DOMAIN-CONTAINING PROTEIN-RELATED"/>
    <property type="match status" value="1"/>
</dbReference>
<evidence type="ECO:0000259" key="4">
    <source>
        <dbReference type="Pfam" id="PF22244"/>
    </source>
</evidence>
<dbReference type="STRING" id="314230.DSM3645_04115"/>
<dbReference type="eggNOG" id="COG1073">
    <property type="taxonomic scope" value="Bacteria"/>
</dbReference>
<feature type="domain" description="4-O-methyl-glucuronoyl methylesterase-like" evidence="4">
    <location>
        <begin position="212"/>
        <end position="347"/>
    </location>
</feature>
<dbReference type="InterPro" id="IPR050261">
    <property type="entry name" value="FrsA_esterase"/>
</dbReference>
<dbReference type="OrthoDB" id="3668964at2"/>
<reference evidence="5 6" key="1">
    <citation type="submission" date="2006-02" db="EMBL/GenBank/DDBJ databases">
        <authorList>
            <person name="Amann R."/>
            <person name="Ferriera S."/>
            <person name="Johnson J."/>
            <person name="Kravitz S."/>
            <person name="Halpern A."/>
            <person name="Remington K."/>
            <person name="Beeson K."/>
            <person name="Tran B."/>
            <person name="Rogers Y.-H."/>
            <person name="Friedman R."/>
            <person name="Venter J.C."/>
        </authorList>
    </citation>
    <scope>NUCLEOTIDE SEQUENCE [LARGE SCALE GENOMIC DNA]</scope>
    <source>
        <strain evidence="5 6">DSM 3645</strain>
    </source>
</reference>
<evidence type="ECO:0000256" key="3">
    <source>
        <dbReference type="ARBA" id="ARBA00022801"/>
    </source>
</evidence>
<dbReference type="AlphaFoldDB" id="A4A1Y2"/>
<name>A4A1Y2_9BACT</name>
<evidence type="ECO:0000256" key="1">
    <source>
        <dbReference type="ARBA" id="ARBA00022487"/>
    </source>
</evidence>
<gene>
    <name evidence="5" type="ORF">DSM3645_04115</name>
</gene>
<evidence type="ECO:0000313" key="5">
    <source>
        <dbReference type="EMBL" id="EAQ77216.1"/>
    </source>
</evidence>
<dbReference type="Gene3D" id="3.40.50.1820">
    <property type="entry name" value="alpha/beta hydrolase"/>
    <property type="match status" value="1"/>
</dbReference>